<protein>
    <submittedName>
        <fullName evidence="2">Uncharacterized protein</fullName>
    </submittedName>
</protein>
<sequence length="101" mass="11202">MVKRKLPGFPELPEVPEEPETPEEEVLLNAEYLPIGKLGRFAGISVGTTLSVYTDNKLHPCIHGLFQGLVKDEKEVIALILSYGVLFRIPVKEAKFITIGI</sequence>
<proteinExistence type="predicted"/>
<dbReference type="RefSeq" id="WP_185762993.1">
    <property type="nucleotide sequence ID" value="NZ_RIBP01000001.1"/>
</dbReference>
<evidence type="ECO:0000313" key="2">
    <source>
        <dbReference type="EMBL" id="TRZ39553.1"/>
    </source>
</evidence>
<dbReference type="Proteomes" id="UP000319837">
    <property type="component" value="Unassembled WGS sequence"/>
</dbReference>
<comment type="caution">
    <text evidence="2">The sequence shown here is derived from an EMBL/GenBank/DDBJ whole genome shotgun (WGS) entry which is preliminary data.</text>
</comment>
<accession>A0A553SRD4</accession>
<organism evidence="2 3">
    <name type="scientific">Niallia circulans</name>
    <name type="common">Bacillus circulans</name>
    <dbReference type="NCBI Taxonomy" id="1397"/>
    <lineage>
        <taxon>Bacteria</taxon>
        <taxon>Bacillati</taxon>
        <taxon>Bacillota</taxon>
        <taxon>Bacilli</taxon>
        <taxon>Bacillales</taxon>
        <taxon>Bacillaceae</taxon>
        <taxon>Niallia</taxon>
    </lineage>
</organism>
<dbReference type="AlphaFoldDB" id="A0A553SRD4"/>
<feature type="compositionally biased region" description="Acidic residues" evidence="1">
    <location>
        <begin position="14"/>
        <end position="23"/>
    </location>
</feature>
<evidence type="ECO:0000313" key="3">
    <source>
        <dbReference type="Proteomes" id="UP000319837"/>
    </source>
</evidence>
<dbReference type="EMBL" id="RIBP01000001">
    <property type="protein sequence ID" value="TRZ39553.1"/>
    <property type="molecule type" value="Genomic_DNA"/>
</dbReference>
<reference evidence="3" key="1">
    <citation type="submission" date="2018-10" db="EMBL/GenBank/DDBJ databases">
        <title>FDA dAtabase for Regulatory Grade micrObial Sequences (FDA-ARGOS): Supporting development and validation of Infectious Disease Dx tests.</title>
        <authorList>
            <person name="Minogue T."/>
            <person name="Wolcott M."/>
            <person name="Wasieloski L."/>
            <person name="Aguilar W."/>
            <person name="Moore D."/>
            <person name="Tallon L."/>
            <person name="Sadzewicz L."/>
            <person name="Sengamalay N."/>
            <person name="Ott S."/>
            <person name="Godinez A."/>
            <person name="Nagaraj S."/>
            <person name="Vavikolanu K."/>
            <person name="Vyas G."/>
            <person name="Nadendla S."/>
            <person name="George J."/>
            <person name="Sichtig H."/>
        </authorList>
    </citation>
    <scope>NUCLEOTIDE SEQUENCE [LARGE SCALE GENOMIC DNA]</scope>
    <source>
        <strain evidence="3">FDAARGOS_343</strain>
    </source>
</reference>
<name>A0A553SRD4_NIACI</name>
<evidence type="ECO:0000256" key="1">
    <source>
        <dbReference type="SAM" id="MobiDB-lite"/>
    </source>
</evidence>
<gene>
    <name evidence="2" type="ORF">CEQ21_00855</name>
</gene>
<feature type="region of interest" description="Disordered" evidence="1">
    <location>
        <begin position="1"/>
        <end position="23"/>
    </location>
</feature>